<sequence>MTNLKDDELKNNDSLGKLLSDYIIRDSNYAILLTGGWGIGKTYYLKEIFFDDLKERLKCSPIMVSLFGVTSIDEIKNRIFLEIYPLLDNKYVKIGKTVISTLLKSIDISNLYGNGVISGLVDEANNLGKKIKNEKLSLVNLQKLFICFDDVDRVVAEKLSMEEILGFVNSLVENSNVKVVLIADEDRFKSDTYRTIKEKIIANTVHFIQNYEKVYDQILEKLSLSNDYKAFLINKKQQIKEAFKTENDEINLRTLKYFISYFGDIYNYIQLNLNIEDLKAEKNKIIDSLLIFSLMICGEFKKGMISFYDKKELDNGISFFIEMYINDKKPNEGDDYRSKVLYKHYPKGDYHYYPSVYNYLTGGDIFEGSKLELEISKQYNIEKGIISKEYKIYQRLIRQDYLMLSDKEYRQLTAQLKRNALSGKYDIQDYVSIFYYITRNHNVLKCNLDSLLKKILSVIKSKSKEHKYIPSLKEHIRISKESKFYDYLKPIYDAIIEINKEASIRGKRTKASQIEYDLLNNFSKLETEVYNSLSQYELISLKYVNPIMFFRLFSKADNKKKLQIFRLLEFMYYEYRNNTDEDLMFLTELQGYAGKKSIDKPMNNSSILYKMLNDFLVEEMEKRKRWQA</sequence>
<dbReference type="AlphaFoldDB" id="A0A443Z083"/>
<accession>A0A443Z083</accession>
<dbReference type="Proteomes" id="UP000284120">
    <property type="component" value="Unassembled WGS sequence"/>
</dbReference>
<organism evidence="2 3">
    <name type="scientific">Pedobacter chitinilyticus</name>
    <dbReference type="NCBI Taxonomy" id="2233776"/>
    <lineage>
        <taxon>Bacteria</taxon>
        <taxon>Pseudomonadati</taxon>
        <taxon>Bacteroidota</taxon>
        <taxon>Sphingobacteriia</taxon>
        <taxon>Sphingobacteriales</taxon>
        <taxon>Sphingobacteriaceae</taxon>
        <taxon>Pedobacter</taxon>
    </lineage>
</organism>
<dbReference type="InterPro" id="IPR027417">
    <property type="entry name" value="P-loop_NTPase"/>
</dbReference>
<name>A0A443Z083_9SPHI</name>
<proteinExistence type="predicted"/>
<dbReference type="Gene3D" id="3.40.50.300">
    <property type="entry name" value="P-loop containing nucleotide triphosphate hydrolases"/>
    <property type="match status" value="1"/>
</dbReference>
<evidence type="ECO:0000313" key="2">
    <source>
        <dbReference type="EMBL" id="RWU09879.1"/>
    </source>
</evidence>
<evidence type="ECO:0000313" key="3">
    <source>
        <dbReference type="Proteomes" id="UP000284120"/>
    </source>
</evidence>
<dbReference type="SUPFAM" id="SSF52540">
    <property type="entry name" value="P-loop containing nucleoside triphosphate hydrolases"/>
    <property type="match status" value="1"/>
</dbReference>
<dbReference type="OrthoDB" id="88903at2"/>
<keyword evidence="3" id="KW-1185">Reference proteome</keyword>
<gene>
    <name evidence="2" type="ORF">DPV69_00595</name>
</gene>
<evidence type="ECO:0000259" key="1">
    <source>
        <dbReference type="Pfam" id="PF07693"/>
    </source>
</evidence>
<dbReference type="InterPro" id="IPR011646">
    <property type="entry name" value="KAP_P-loop"/>
</dbReference>
<reference evidence="2 3" key="1">
    <citation type="submission" date="2018-06" db="EMBL/GenBank/DDBJ databases">
        <title>Pedobacter endophyticus sp. nov., an endophytic bacterium isolated from a leaf of Triticum aestivum.</title>
        <authorList>
            <person name="Zhang L."/>
        </authorList>
    </citation>
    <scope>NUCLEOTIDE SEQUENCE [LARGE SCALE GENOMIC DNA]</scope>
    <source>
        <strain evidence="2 3">CM134L-2</strain>
    </source>
</reference>
<dbReference type="Pfam" id="PF07693">
    <property type="entry name" value="KAP_NTPase"/>
    <property type="match status" value="1"/>
</dbReference>
<protein>
    <recommendedName>
        <fullName evidence="1">KAP NTPase domain-containing protein</fullName>
    </recommendedName>
</protein>
<dbReference type="RefSeq" id="WP_113645328.1">
    <property type="nucleotide sequence ID" value="NZ_QMHN01000001.1"/>
</dbReference>
<comment type="caution">
    <text evidence="2">The sequence shown here is derived from an EMBL/GenBank/DDBJ whole genome shotgun (WGS) entry which is preliminary data.</text>
</comment>
<dbReference type="EMBL" id="SAYW01000001">
    <property type="protein sequence ID" value="RWU09879.1"/>
    <property type="molecule type" value="Genomic_DNA"/>
</dbReference>
<feature type="domain" description="KAP NTPase" evidence="1">
    <location>
        <begin position="26"/>
        <end position="268"/>
    </location>
</feature>